<proteinExistence type="predicted"/>
<dbReference type="Proteomes" id="UP000006683">
    <property type="component" value="Chromosome"/>
</dbReference>
<dbReference type="eggNOG" id="COG2425">
    <property type="taxonomic scope" value="Bacteria"/>
</dbReference>
<dbReference type="AlphaFoldDB" id="E1SVU8"/>
<evidence type="ECO:0000313" key="2">
    <source>
        <dbReference type="EMBL" id="ADN77399.1"/>
    </source>
</evidence>
<evidence type="ECO:0000313" key="3">
    <source>
        <dbReference type="Proteomes" id="UP000006683"/>
    </source>
</evidence>
<gene>
    <name evidence="2" type="ordered locus">Fbal_3200</name>
</gene>
<dbReference type="SMART" id="SM00327">
    <property type="entry name" value="VWA"/>
    <property type="match status" value="1"/>
</dbReference>
<sequence length="492" mass="55151">MPFDTERERQDPAQQQALKNLVGRVMDRQQRQVIGQVQRERRLRHEGLNHALEREVTRWGDRLQAVVLHQSLPAAGRREITLLERCRGLDPEALAEEIPAFRLQLKGHSPMEGVLRGLAEKLPKLSHAALEQAHAELVAQWEQSLEQRYLAEQLALLDEQRAELLADLYRRLDGTEDLSALIPVSHPSEVGRLWDMADVPLSRRQMKGLTQLADFLGKQPEIKRLADQIGKMAKASNRGPLKRVKEKAIVSEQRFSTLPEEVAGVQQGKDLGRLLAVATSLLSSEELELLFFKQLIDSQLLIYEMKGKTPEKGHLKPVFRHRHADVEDNGGPFILCIDTSASMAGQPERCAKALALSLMREAVKADRDCRVMIFSTAVKSFDLLGSHGLSQARDFLGYRFHGGTDIGQCIEHACEALNLVPFANADVVVVSDFIAPRLKGEALSSLEAAQQRGNRFHAVALSREGNPALLDQMNHLWPLETSIWGRVKAQKR</sequence>
<dbReference type="OrthoDB" id="387240at2"/>
<evidence type="ECO:0000259" key="1">
    <source>
        <dbReference type="SMART" id="SM00327"/>
    </source>
</evidence>
<dbReference type="HOGENOM" id="CLU_022130_0_0_6"/>
<dbReference type="CDD" id="cd01462">
    <property type="entry name" value="VWA_YIEM_type"/>
    <property type="match status" value="1"/>
</dbReference>
<dbReference type="EMBL" id="CP002209">
    <property type="protein sequence ID" value="ADN77399.1"/>
    <property type="molecule type" value="Genomic_DNA"/>
</dbReference>
<dbReference type="PANTHER" id="PTHR36846">
    <property type="entry name" value="PROTEIN VIAA"/>
    <property type="match status" value="1"/>
</dbReference>
<protein>
    <submittedName>
        <fullName evidence="2">von Willebrand factor type A</fullName>
    </submittedName>
</protein>
<dbReference type="STRING" id="550540.Fbal_3200"/>
<dbReference type="InterPro" id="IPR008912">
    <property type="entry name" value="Uncharacterised_CoxE"/>
</dbReference>
<organism evidence="2 3">
    <name type="scientific">Ferrimonas balearica (strain DSM 9799 / CCM 4581 / KCTC 23876 / PAT)</name>
    <dbReference type="NCBI Taxonomy" id="550540"/>
    <lineage>
        <taxon>Bacteria</taxon>
        <taxon>Pseudomonadati</taxon>
        <taxon>Pseudomonadota</taxon>
        <taxon>Gammaproteobacteria</taxon>
        <taxon>Alteromonadales</taxon>
        <taxon>Ferrimonadaceae</taxon>
        <taxon>Ferrimonas</taxon>
    </lineage>
</organism>
<dbReference type="GO" id="GO:0005829">
    <property type="term" value="C:cytosol"/>
    <property type="evidence" value="ECO:0007669"/>
    <property type="project" value="TreeGrafter"/>
</dbReference>
<dbReference type="PANTHER" id="PTHR36846:SF1">
    <property type="entry name" value="PROTEIN VIAA"/>
    <property type="match status" value="1"/>
</dbReference>
<dbReference type="RefSeq" id="WP_013346705.1">
    <property type="nucleotide sequence ID" value="NC_014541.1"/>
</dbReference>
<reference evidence="2 3" key="1">
    <citation type="journal article" date="2010" name="Stand. Genomic Sci.">
        <title>Complete genome sequence of Ferrimonas balearica type strain (PAT).</title>
        <authorList>
            <person name="Nolan M."/>
            <person name="Sikorski J."/>
            <person name="Davenport K."/>
            <person name="Lucas S."/>
            <person name="Glavina Del Rio T."/>
            <person name="Tice H."/>
            <person name="Cheng J."/>
            <person name="Goodwin L."/>
            <person name="Pitluck S."/>
            <person name="Liolios K."/>
            <person name="Ivanova N."/>
            <person name="Mavromatis K."/>
            <person name="Ovchinnikova G."/>
            <person name="Pati A."/>
            <person name="Chen A."/>
            <person name="Palaniappan K."/>
            <person name="Land M."/>
            <person name="Hauser L."/>
            <person name="Chang Y."/>
            <person name="Jeffries C."/>
            <person name="Tapia R."/>
            <person name="Brettin T."/>
            <person name="Detter J."/>
            <person name="Han C."/>
            <person name="Yasawong M."/>
            <person name="Rohde M."/>
            <person name="Tindall B."/>
            <person name="Goker M."/>
            <person name="Woyke T."/>
            <person name="Bristow J."/>
            <person name="Eisen J."/>
            <person name="Markowitz V."/>
            <person name="Hugenholtz P."/>
            <person name="Kyrpides N."/>
            <person name="Klenk H."/>
            <person name="Lapidus A."/>
        </authorList>
    </citation>
    <scope>NUCLEOTIDE SEQUENCE [LARGE SCALE GENOMIC DNA]</scope>
    <source>
        <strain evidence="3">DSM 9799 / CCM 4581 / KCTC 23876 / PAT</strain>
    </source>
</reference>
<dbReference type="Pfam" id="PF05762">
    <property type="entry name" value="VWA_CoxE"/>
    <property type="match status" value="1"/>
</dbReference>
<keyword evidence="3" id="KW-1185">Reference proteome</keyword>
<dbReference type="KEGG" id="fbl:Fbal_3200"/>
<feature type="domain" description="VWFA" evidence="1">
    <location>
        <begin position="330"/>
        <end position="491"/>
    </location>
</feature>
<dbReference type="SUPFAM" id="SSF53300">
    <property type="entry name" value="vWA-like"/>
    <property type="match status" value="1"/>
</dbReference>
<dbReference type="InterPro" id="IPR002035">
    <property type="entry name" value="VWF_A"/>
</dbReference>
<dbReference type="InterPro" id="IPR036465">
    <property type="entry name" value="vWFA_dom_sf"/>
</dbReference>
<dbReference type="Gene3D" id="3.40.50.410">
    <property type="entry name" value="von Willebrand factor, type A domain"/>
    <property type="match status" value="1"/>
</dbReference>
<accession>E1SVU8</accession>
<name>E1SVU8_FERBD</name>
<dbReference type="GeneID" id="67183417"/>